<dbReference type="InterPro" id="IPR036388">
    <property type="entry name" value="WH-like_DNA-bd_sf"/>
</dbReference>
<evidence type="ECO:0000256" key="2">
    <source>
        <dbReference type="ARBA" id="ARBA00023125"/>
    </source>
</evidence>
<name>A0A434AFG5_9BACT</name>
<organism evidence="5 6">
    <name type="scientific">Ancylomarina longa</name>
    <dbReference type="NCBI Taxonomy" id="2487017"/>
    <lineage>
        <taxon>Bacteria</taxon>
        <taxon>Pseudomonadati</taxon>
        <taxon>Bacteroidota</taxon>
        <taxon>Bacteroidia</taxon>
        <taxon>Marinilabiliales</taxon>
        <taxon>Marinifilaceae</taxon>
        <taxon>Ancylomarina</taxon>
    </lineage>
</organism>
<evidence type="ECO:0000259" key="4">
    <source>
        <dbReference type="PROSITE" id="PS50987"/>
    </source>
</evidence>
<keyword evidence="6" id="KW-1185">Reference proteome</keyword>
<proteinExistence type="predicted"/>
<dbReference type="CDD" id="cd00090">
    <property type="entry name" value="HTH_ARSR"/>
    <property type="match status" value="1"/>
</dbReference>
<dbReference type="GO" id="GO:0003677">
    <property type="term" value="F:DNA binding"/>
    <property type="evidence" value="ECO:0007669"/>
    <property type="project" value="UniProtKB-KW"/>
</dbReference>
<dbReference type="OrthoDB" id="9794330at2"/>
<dbReference type="RefSeq" id="WP_127344788.1">
    <property type="nucleotide sequence ID" value="NZ_RJJX01000028.1"/>
</dbReference>
<dbReference type="InterPro" id="IPR051081">
    <property type="entry name" value="HTH_MetalResp_TranReg"/>
</dbReference>
<dbReference type="NCBIfam" id="NF033788">
    <property type="entry name" value="HTH_metalloreg"/>
    <property type="match status" value="1"/>
</dbReference>
<keyword evidence="1" id="KW-0805">Transcription regulation</keyword>
<comment type="caution">
    <text evidence="5">The sequence shown here is derived from an EMBL/GenBank/DDBJ whole genome shotgun (WGS) entry which is preliminary data.</text>
</comment>
<dbReference type="PANTHER" id="PTHR33154:SF33">
    <property type="entry name" value="TRANSCRIPTIONAL REPRESSOR SDPR"/>
    <property type="match status" value="1"/>
</dbReference>
<dbReference type="PANTHER" id="PTHR33154">
    <property type="entry name" value="TRANSCRIPTIONAL REGULATOR, ARSR FAMILY"/>
    <property type="match status" value="1"/>
</dbReference>
<evidence type="ECO:0000313" key="5">
    <source>
        <dbReference type="EMBL" id="RUT73114.1"/>
    </source>
</evidence>
<dbReference type="SUPFAM" id="SSF46785">
    <property type="entry name" value="Winged helix' DNA-binding domain"/>
    <property type="match status" value="1"/>
</dbReference>
<dbReference type="Proteomes" id="UP000282985">
    <property type="component" value="Unassembled WGS sequence"/>
</dbReference>
<dbReference type="EMBL" id="RJJX01000028">
    <property type="protein sequence ID" value="RUT73114.1"/>
    <property type="molecule type" value="Genomic_DNA"/>
</dbReference>
<reference evidence="5 6" key="1">
    <citation type="submission" date="2018-11" db="EMBL/GenBank/DDBJ databases">
        <title>Parancylomarina longa gen. nov., sp. nov., isolated from sediments of southern Okinawa.</title>
        <authorList>
            <person name="Fu T."/>
        </authorList>
    </citation>
    <scope>NUCLEOTIDE SEQUENCE [LARGE SCALE GENOMIC DNA]</scope>
    <source>
        <strain evidence="5 6">T3-2 S1-C</strain>
    </source>
</reference>
<feature type="domain" description="HTH arsR-type" evidence="4">
    <location>
        <begin position="25"/>
        <end position="120"/>
    </location>
</feature>
<sequence length="127" mass="14517">MNNQVCIRALADIDQINNCKSKIASKENSISQLSLVLGLAGNKVRLRILYLLYEEKELCVCDLSDILDMNVSAISQHLRKLKEGNIVDVRKEGQTYFYFIKNDFLLILESFFNIINSKSKILKSETV</sequence>
<dbReference type="SMART" id="SM00418">
    <property type="entry name" value="HTH_ARSR"/>
    <property type="match status" value="1"/>
</dbReference>
<dbReference type="PRINTS" id="PR00778">
    <property type="entry name" value="HTHARSR"/>
</dbReference>
<gene>
    <name evidence="5" type="ORF">DLK05_15040</name>
</gene>
<dbReference type="InterPro" id="IPR011991">
    <property type="entry name" value="ArsR-like_HTH"/>
</dbReference>
<evidence type="ECO:0000256" key="3">
    <source>
        <dbReference type="ARBA" id="ARBA00023163"/>
    </source>
</evidence>
<dbReference type="InterPro" id="IPR001845">
    <property type="entry name" value="HTH_ArsR_DNA-bd_dom"/>
</dbReference>
<dbReference type="Pfam" id="PF01022">
    <property type="entry name" value="HTH_5"/>
    <property type="match status" value="1"/>
</dbReference>
<dbReference type="Gene3D" id="1.10.10.10">
    <property type="entry name" value="Winged helix-like DNA-binding domain superfamily/Winged helix DNA-binding domain"/>
    <property type="match status" value="1"/>
</dbReference>
<dbReference type="PROSITE" id="PS50987">
    <property type="entry name" value="HTH_ARSR_2"/>
    <property type="match status" value="1"/>
</dbReference>
<keyword evidence="3" id="KW-0804">Transcription</keyword>
<keyword evidence="2" id="KW-0238">DNA-binding</keyword>
<dbReference type="AlphaFoldDB" id="A0A434AFG5"/>
<evidence type="ECO:0000313" key="6">
    <source>
        <dbReference type="Proteomes" id="UP000282985"/>
    </source>
</evidence>
<accession>A0A434AFG5</accession>
<dbReference type="GO" id="GO:0003700">
    <property type="term" value="F:DNA-binding transcription factor activity"/>
    <property type="evidence" value="ECO:0007669"/>
    <property type="project" value="InterPro"/>
</dbReference>
<evidence type="ECO:0000256" key="1">
    <source>
        <dbReference type="ARBA" id="ARBA00023015"/>
    </source>
</evidence>
<protein>
    <submittedName>
        <fullName evidence="5">ArsR family transcriptional regulator</fullName>
    </submittedName>
</protein>
<dbReference type="InterPro" id="IPR036390">
    <property type="entry name" value="WH_DNA-bd_sf"/>
</dbReference>